<dbReference type="KEGG" id="cfm:BJL90_16165"/>
<sequence>MSNKGMLKATSFVQDLIKHKMHRGGTVIDATMGNGYDTVFLYNLVGDCGKVYAFDIQEAALENTRQALKKENISIDHKNIQLIHDGHENIEKYVKEPIDGAMFNLGYLPCSDKNIVTKPQTTLQAVNAVLNLLKRGGILSIVLYYGHAGGIEEKNTILEYMKQLEAKKYLVMECSYINQENDPPIILLVEKK</sequence>
<dbReference type="SUPFAM" id="SSF53335">
    <property type="entry name" value="S-adenosyl-L-methionine-dependent methyltransferases"/>
    <property type="match status" value="1"/>
</dbReference>
<dbReference type="GO" id="GO:0008168">
    <property type="term" value="F:methyltransferase activity"/>
    <property type="evidence" value="ECO:0007669"/>
    <property type="project" value="UniProtKB-KW"/>
</dbReference>
<dbReference type="AlphaFoldDB" id="A0AAC9RLY9"/>
<dbReference type="InterPro" id="IPR010719">
    <property type="entry name" value="MnmM_MeTrfase"/>
</dbReference>
<dbReference type="Pfam" id="PF06962">
    <property type="entry name" value="rRNA_methylase"/>
    <property type="match status" value="1"/>
</dbReference>
<evidence type="ECO:0000313" key="3">
    <source>
        <dbReference type="Proteomes" id="UP000177894"/>
    </source>
</evidence>
<reference evidence="1 3" key="1">
    <citation type="submission" date="2016-10" db="EMBL/GenBank/DDBJ databases">
        <title>Complete Genome Sequence of Acetogen Clostridium formicoaceticum ATCC 27076.</title>
        <authorList>
            <person name="Bao T."/>
            <person name="Cheng C."/>
            <person name="Zhao J."/>
            <person name="Yang S.-T."/>
            <person name="Wang J."/>
            <person name="Wang M."/>
        </authorList>
    </citation>
    <scope>NUCLEOTIDE SEQUENCE [LARGE SCALE GENOMIC DNA]</scope>
    <source>
        <strain evidence="1 3">ATCC 27076</strain>
    </source>
</reference>
<accession>A0AAC9RLY9</accession>
<keyword evidence="3" id="KW-1185">Reference proteome</keyword>
<dbReference type="RefSeq" id="WP_070970343.1">
    <property type="nucleotide sequence ID" value="NZ_CP017603.1"/>
</dbReference>
<name>A0AAC9RLY9_9CLOT</name>
<dbReference type="InterPro" id="IPR029063">
    <property type="entry name" value="SAM-dependent_MTases_sf"/>
</dbReference>
<evidence type="ECO:0000313" key="4">
    <source>
        <dbReference type="Proteomes" id="UP000192478"/>
    </source>
</evidence>
<protein>
    <submittedName>
        <fullName evidence="1">16S rRNA (Cytosine(1402)-N(4))-methyltransferase</fullName>
    </submittedName>
    <submittedName>
        <fullName evidence="2">16S rRNA m(4)C1402 methyltransferase</fullName>
    </submittedName>
</protein>
<dbReference type="Gene3D" id="3.40.50.150">
    <property type="entry name" value="Vaccinia Virus protein VP39"/>
    <property type="match status" value="1"/>
</dbReference>
<reference evidence="2 4" key="2">
    <citation type="submission" date="2017-03" db="EMBL/GenBank/DDBJ databases">
        <title>Complete sequence of Clostridium formicaceticum DSM 92.</title>
        <authorList>
            <person name="Poehlein A."/>
            <person name="Karl M."/>
            <person name="Bengelsdorf F.R."/>
            <person name="Duerre P."/>
            <person name="Daniel R."/>
        </authorList>
    </citation>
    <scope>NUCLEOTIDE SEQUENCE [LARGE SCALE GENOMIC DNA]</scope>
    <source>
        <strain evidence="2 4">DSM 92</strain>
    </source>
</reference>
<keyword evidence="2" id="KW-0808">Transferase</keyword>
<organism evidence="2 4">
    <name type="scientific">Clostridium formicaceticum</name>
    <dbReference type="NCBI Taxonomy" id="1497"/>
    <lineage>
        <taxon>Bacteria</taxon>
        <taxon>Bacillati</taxon>
        <taxon>Bacillota</taxon>
        <taxon>Clostridia</taxon>
        <taxon>Eubacteriales</taxon>
        <taxon>Clostridiaceae</taxon>
        <taxon>Clostridium</taxon>
    </lineage>
</organism>
<dbReference type="PANTHER" id="PTHR35276">
    <property type="entry name" value="S-ADENOSYL-L-METHIONINE-DEPENDENT METHYLTRANSFERASES SUPERFAMILY PROTEIN"/>
    <property type="match status" value="1"/>
</dbReference>
<keyword evidence="2" id="KW-0489">Methyltransferase</keyword>
<dbReference type="GO" id="GO:0032259">
    <property type="term" value="P:methylation"/>
    <property type="evidence" value="ECO:0007669"/>
    <property type="project" value="UniProtKB-KW"/>
</dbReference>
<dbReference type="EMBL" id="CP017603">
    <property type="protein sequence ID" value="AOY77249.1"/>
    <property type="molecule type" value="Genomic_DNA"/>
</dbReference>
<gene>
    <name evidence="1" type="ORF">BJL90_16165</name>
    <name evidence="2" type="ORF">CLFO_21830</name>
</gene>
<dbReference type="EMBL" id="CP020559">
    <property type="protein sequence ID" value="ARE87783.1"/>
    <property type="molecule type" value="Genomic_DNA"/>
</dbReference>
<evidence type="ECO:0000313" key="2">
    <source>
        <dbReference type="EMBL" id="ARE87783.1"/>
    </source>
</evidence>
<proteinExistence type="predicted"/>
<dbReference type="Proteomes" id="UP000177894">
    <property type="component" value="Chromosome"/>
</dbReference>
<evidence type="ECO:0000313" key="1">
    <source>
        <dbReference type="EMBL" id="AOY77249.1"/>
    </source>
</evidence>
<dbReference type="PANTHER" id="PTHR35276:SF1">
    <property type="entry name" value="TRNA (MNM(5)S(2)U34)-METHYLTRANSFERASE, CHLOROPLASTIC"/>
    <property type="match status" value="1"/>
</dbReference>
<dbReference type="Proteomes" id="UP000192478">
    <property type="component" value="Chromosome"/>
</dbReference>
<dbReference type="CDD" id="cd02440">
    <property type="entry name" value="AdoMet_MTases"/>
    <property type="match status" value="1"/>
</dbReference>